<name>A0A813DMN7_POLGL</name>
<feature type="non-terminal residue" evidence="2">
    <location>
        <position position="1"/>
    </location>
</feature>
<feature type="compositionally biased region" description="Low complexity" evidence="1">
    <location>
        <begin position="84"/>
        <end position="137"/>
    </location>
</feature>
<feature type="region of interest" description="Disordered" evidence="1">
    <location>
        <begin position="169"/>
        <end position="321"/>
    </location>
</feature>
<proteinExistence type="predicted"/>
<dbReference type="Proteomes" id="UP000654075">
    <property type="component" value="Unassembled WGS sequence"/>
</dbReference>
<sequence>MAHAPAGCGGGLHPELRARLQKMGLGLSEDVPSASPGANKPQERSLVSPKGFSGANKPQERSPVRHAGDSEDEEGTAEEEEESASSAVSSPATTTTTTTNNSNNSNNTNINSNNNNTSNNNSESNNTNNNNNNTNNNIDDESGSGNADGLSSIDDLLLQLDDLDARSKVLQRQAQRDHARAKKEDEEVGAKMIKSKLALPTHEEDADELGASPSSAPTEAAAGTAAEAIARQHPLQGLGLSAAGVGEFRRQAQGRQRRERPPMLPPTPSDHAPGLRRNPLPLGSSASTREVSAAAAAAGPPTSARGVRSSRGGVALPPLKP</sequence>
<protein>
    <submittedName>
        <fullName evidence="2">Uncharacterized protein</fullName>
    </submittedName>
</protein>
<organism evidence="2 3">
    <name type="scientific">Polarella glacialis</name>
    <name type="common">Dinoflagellate</name>
    <dbReference type="NCBI Taxonomy" id="89957"/>
    <lineage>
        <taxon>Eukaryota</taxon>
        <taxon>Sar</taxon>
        <taxon>Alveolata</taxon>
        <taxon>Dinophyceae</taxon>
        <taxon>Suessiales</taxon>
        <taxon>Suessiaceae</taxon>
        <taxon>Polarella</taxon>
    </lineage>
</organism>
<feature type="compositionally biased region" description="Low complexity" evidence="1">
    <location>
        <begin position="210"/>
        <end position="228"/>
    </location>
</feature>
<feature type="compositionally biased region" description="Acidic residues" evidence="1">
    <location>
        <begin position="70"/>
        <end position="83"/>
    </location>
</feature>
<evidence type="ECO:0000313" key="3">
    <source>
        <dbReference type="Proteomes" id="UP000654075"/>
    </source>
</evidence>
<feature type="compositionally biased region" description="Basic and acidic residues" evidence="1">
    <location>
        <begin position="174"/>
        <end position="189"/>
    </location>
</feature>
<dbReference type="EMBL" id="CAJNNV010003514">
    <property type="protein sequence ID" value="CAE8589150.1"/>
    <property type="molecule type" value="Genomic_DNA"/>
</dbReference>
<feature type="compositionally biased region" description="Low complexity" evidence="1">
    <location>
        <begin position="284"/>
        <end position="306"/>
    </location>
</feature>
<evidence type="ECO:0000256" key="1">
    <source>
        <dbReference type="SAM" id="MobiDB-lite"/>
    </source>
</evidence>
<reference evidence="2" key="1">
    <citation type="submission" date="2021-02" db="EMBL/GenBank/DDBJ databases">
        <authorList>
            <person name="Dougan E. K."/>
            <person name="Rhodes N."/>
            <person name="Thang M."/>
            <person name="Chan C."/>
        </authorList>
    </citation>
    <scope>NUCLEOTIDE SEQUENCE</scope>
</reference>
<feature type="region of interest" description="Disordered" evidence="1">
    <location>
        <begin position="23"/>
        <end position="147"/>
    </location>
</feature>
<dbReference type="AlphaFoldDB" id="A0A813DMN7"/>
<gene>
    <name evidence="2" type="ORF">PGLA1383_LOCUS7928</name>
</gene>
<comment type="caution">
    <text evidence="2">The sequence shown here is derived from an EMBL/GenBank/DDBJ whole genome shotgun (WGS) entry which is preliminary data.</text>
</comment>
<feature type="compositionally biased region" description="Basic and acidic residues" evidence="1">
    <location>
        <begin position="58"/>
        <end position="69"/>
    </location>
</feature>
<evidence type="ECO:0000313" key="2">
    <source>
        <dbReference type="EMBL" id="CAE8589150.1"/>
    </source>
</evidence>
<accession>A0A813DMN7</accession>
<keyword evidence="3" id="KW-1185">Reference proteome</keyword>